<dbReference type="HOGENOM" id="CLU_3185691_0_0_0"/>
<proteinExistence type="predicted"/>
<name>B3DX66_METI4</name>
<dbReference type="STRING" id="481448.Minf_1721"/>
<evidence type="ECO:0000313" key="2">
    <source>
        <dbReference type="Proteomes" id="UP000009149"/>
    </source>
</evidence>
<dbReference type="KEGG" id="min:Minf_1721"/>
<dbReference type="EMBL" id="CP000975">
    <property type="protein sequence ID" value="ACD83775.1"/>
    <property type="molecule type" value="Genomic_DNA"/>
</dbReference>
<protein>
    <submittedName>
        <fullName evidence="1">Uncharacterized protein</fullName>
    </submittedName>
</protein>
<dbReference type="Proteomes" id="UP000009149">
    <property type="component" value="Chromosome"/>
</dbReference>
<sequence>MLIFSQSNSLFFYLNQDRQDHGEKGLFSRFPWKRKAWLRSMKACLF</sequence>
<accession>B3DX66</accession>
<evidence type="ECO:0000313" key="1">
    <source>
        <dbReference type="EMBL" id="ACD83775.1"/>
    </source>
</evidence>
<organism evidence="1 2">
    <name type="scientific">Methylacidiphilum infernorum (isolate V4)</name>
    <name type="common">Methylokorus infernorum (strain V4)</name>
    <dbReference type="NCBI Taxonomy" id="481448"/>
    <lineage>
        <taxon>Bacteria</taxon>
        <taxon>Pseudomonadati</taxon>
        <taxon>Verrucomicrobiota</taxon>
        <taxon>Methylacidiphilae</taxon>
        <taxon>Methylacidiphilales</taxon>
        <taxon>Methylacidiphilaceae</taxon>
        <taxon>Methylacidiphilum (ex Ratnadevi et al. 2023)</taxon>
    </lineage>
</organism>
<gene>
    <name evidence="1" type="ordered locus">Minf_1721</name>
</gene>
<reference evidence="1 2" key="1">
    <citation type="journal article" date="2008" name="Biol. Direct">
        <title>Complete genome sequence of the extremely acidophilic methanotroph isolate V4, Methylacidiphilum infernorum, a representative of the bacterial phylum Verrucomicrobia.</title>
        <authorList>
            <person name="Hou S."/>
            <person name="Makarova K.S."/>
            <person name="Saw J.H."/>
            <person name="Senin P."/>
            <person name="Ly B.V."/>
            <person name="Zhou Z."/>
            <person name="Ren Y."/>
            <person name="Wang J."/>
            <person name="Galperin M.Y."/>
            <person name="Omelchenko M.V."/>
            <person name="Wolf Y.I."/>
            <person name="Yutin N."/>
            <person name="Koonin E.V."/>
            <person name="Stott M.B."/>
            <person name="Mountain B.W."/>
            <person name="Crowe M.A."/>
            <person name="Smirnova A.V."/>
            <person name="Dunfield P.F."/>
            <person name="Feng L."/>
            <person name="Wang L."/>
            <person name="Alam M."/>
        </authorList>
    </citation>
    <scope>NUCLEOTIDE SEQUENCE [LARGE SCALE GENOMIC DNA]</scope>
    <source>
        <strain evidence="2">Isolate V4</strain>
    </source>
</reference>
<dbReference type="AlphaFoldDB" id="B3DX66"/>